<feature type="domain" description="4'-phosphopantetheinyl transferase N-terminal" evidence="5">
    <location>
        <begin position="44"/>
        <end position="98"/>
    </location>
</feature>
<comment type="caution">
    <text evidence="6">The sequence shown here is derived from an EMBL/GenBank/DDBJ whole genome shotgun (WGS) entry which is preliminary data.</text>
</comment>
<name>A0ABS1LN33_9MICO</name>
<feature type="domain" description="4'-phosphopantetheinyl transferase" evidence="4">
    <location>
        <begin position="104"/>
        <end position="186"/>
    </location>
</feature>
<accession>A0ABS1LN33</accession>
<keyword evidence="7" id="KW-1185">Reference proteome</keyword>
<dbReference type="InterPro" id="IPR041354">
    <property type="entry name" value="4PPT_N"/>
</dbReference>
<proteinExistence type="inferred from homology"/>
<evidence type="ECO:0000313" key="6">
    <source>
        <dbReference type="EMBL" id="MBL0887458.1"/>
    </source>
</evidence>
<dbReference type="Gene3D" id="3.90.470.20">
    <property type="entry name" value="4'-phosphopantetheinyl transferase domain"/>
    <property type="match status" value="1"/>
</dbReference>
<evidence type="ECO:0000313" key="7">
    <source>
        <dbReference type="Proteomes" id="UP000675409"/>
    </source>
</evidence>
<evidence type="ECO:0000259" key="5">
    <source>
        <dbReference type="Pfam" id="PF17837"/>
    </source>
</evidence>
<comment type="similarity">
    <text evidence="1">Belongs to the P-Pant transferase superfamily. Gsp/Sfp/HetI/AcpT family.</text>
</comment>
<dbReference type="Pfam" id="PF01648">
    <property type="entry name" value="ACPS"/>
    <property type="match status" value="1"/>
</dbReference>
<evidence type="ECO:0000256" key="3">
    <source>
        <dbReference type="SAM" id="MobiDB-lite"/>
    </source>
</evidence>
<dbReference type="PANTHER" id="PTHR12215:SF10">
    <property type="entry name" value="L-AMINOADIPATE-SEMIALDEHYDE DEHYDROGENASE-PHOSPHOPANTETHEINYL TRANSFERASE"/>
    <property type="match status" value="1"/>
</dbReference>
<protein>
    <submittedName>
        <fullName evidence="6">4'-phosphopantetheinyl transferase superfamily protein</fullName>
    </submittedName>
</protein>
<dbReference type="InterPro" id="IPR008278">
    <property type="entry name" value="4-PPantetheinyl_Trfase_dom"/>
</dbReference>
<evidence type="ECO:0000259" key="4">
    <source>
        <dbReference type="Pfam" id="PF01648"/>
    </source>
</evidence>
<dbReference type="GO" id="GO:0016740">
    <property type="term" value="F:transferase activity"/>
    <property type="evidence" value="ECO:0007669"/>
    <property type="project" value="UniProtKB-KW"/>
</dbReference>
<dbReference type="EMBL" id="JABBYC010000028">
    <property type="protein sequence ID" value="MBL0887458.1"/>
    <property type="molecule type" value="Genomic_DNA"/>
</dbReference>
<dbReference type="SUPFAM" id="SSF56214">
    <property type="entry name" value="4'-phosphopantetheinyl transferase"/>
    <property type="match status" value="2"/>
</dbReference>
<evidence type="ECO:0000256" key="2">
    <source>
        <dbReference type="ARBA" id="ARBA00022679"/>
    </source>
</evidence>
<dbReference type="InterPro" id="IPR037143">
    <property type="entry name" value="4-PPantetheinyl_Trfase_dom_sf"/>
</dbReference>
<dbReference type="Proteomes" id="UP000675409">
    <property type="component" value="Unassembled WGS sequence"/>
</dbReference>
<organism evidence="6 7">
    <name type="scientific">Myceligenerans indicum</name>
    <dbReference type="NCBI Taxonomy" id="2593663"/>
    <lineage>
        <taxon>Bacteria</taxon>
        <taxon>Bacillati</taxon>
        <taxon>Actinomycetota</taxon>
        <taxon>Actinomycetes</taxon>
        <taxon>Micrococcales</taxon>
        <taxon>Promicromonosporaceae</taxon>
        <taxon>Myceligenerans</taxon>
    </lineage>
</organism>
<dbReference type="RefSeq" id="WP_201848565.1">
    <property type="nucleotide sequence ID" value="NZ_JABBYC010000028.1"/>
</dbReference>
<sequence length="246" mass="26126">MDLTRTHVLVADGPAMRRLAAEPPRSPDDRARLHGMRSAAARLRFCAGRALVTRLLGLAGAPTATRIVPDERGRPRLDPPVGLAVSISHTRTWAAAAVVAGDRCGVDVEERLDPERFTQAALRSFLPEGWAGRLAGRPDPAEELTRSWVLLEAALKWRGTGFSAPLDELRFRRTGDGAHVAERLGGRATRVEARSLAGGAMLAVSTAPHAARPRVTFVDGPAGPAADGTSPAHQTPRVPLTSTTKG</sequence>
<feature type="region of interest" description="Disordered" evidence="3">
    <location>
        <begin position="213"/>
        <end position="246"/>
    </location>
</feature>
<dbReference type="InterPro" id="IPR050559">
    <property type="entry name" value="P-Pant_transferase_sf"/>
</dbReference>
<keyword evidence="2 6" id="KW-0808">Transferase</keyword>
<dbReference type="PANTHER" id="PTHR12215">
    <property type="entry name" value="PHOSPHOPANTETHEINE TRANSFERASE"/>
    <property type="match status" value="1"/>
</dbReference>
<evidence type="ECO:0000256" key="1">
    <source>
        <dbReference type="ARBA" id="ARBA00010990"/>
    </source>
</evidence>
<gene>
    <name evidence="6" type="ORF">HGK34_14415</name>
</gene>
<reference evidence="6 7" key="1">
    <citation type="journal article" date="2021" name="Arch. Microbiol.">
        <title>Myceligenerans indicum sp. nov., an actinobacterium isolated from mangrove sediment of Sundarbans, India.</title>
        <authorList>
            <person name="Asha K."/>
            <person name="Bhadury P."/>
        </authorList>
    </citation>
    <scope>NUCLEOTIDE SEQUENCE [LARGE SCALE GENOMIC DNA]</scope>
    <source>
        <strain evidence="6 7">I2</strain>
    </source>
</reference>
<dbReference type="Pfam" id="PF17837">
    <property type="entry name" value="4PPT_N"/>
    <property type="match status" value="1"/>
</dbReference>